<feature type="compositionally biased region" description="Basic and acidic residues" evidence="5">
    <location>
        <begin position="149"/>
        <end position="163"/>
    </location>
</feature>
<feature type="zinc finger region" description="C3H1-type" evidence="4">
    <location>
        <begin position="356"/>
        <end position="383"/>
    </location>
</feature>
<dbReference type="PANTHER" id="PTHR36886:SF3">
    <property type="entry name" value="PROTEIN FRIGIDA-ESSENTIAL 1"/>
    <property type="match status" value="1"/>
</dbReference>
<dbReference type="SMART" id="SM00356">
    <property type="entry name" value="ZnF_C3H1"/>
    <property type="match status" value="1"/>
</dbReference>
<dbReference type="AlphaFoldDB" id="A0A7N0RDF2"/>
<dbReference type="Pfam" id="PF00642">
    <property type="entry name" value="zf-CCCH"/>
    <property type="match status" value="1"/>
</dbReference>
<keyword evidence="1 4" id="KW-0479">Metal-binding</keyword>
<evidence type="ECO:0000256" key="3">
    <source>
        <dbReference type="ARBA" id="ARBA00022833"/>
    </source>
</evidence>
<evidence type="ECO:0000313" key="7">
    <source>
        <dbReference type="EnsemblPlants" id="Kaladp0008s0731.1.v1.1"/>
    </source>
</evidence>
<proteinExistence type="predicted"/>
<evidence type="ECO:0000256" key="2">
    <source>
        <dbReference type="ARBA" id="ARBA00022771"/>
    </source>
</evidence>
<dbReference type="InterPro" id="IPR036855">
    <property type="entry name" value="Znf_CCCH_sf"/>
</dbReference>
<keyword evidence="3 4" id="KW-0862">Zinc</keyword>
<dbReference type="Gramene" id="Kaladp0008s0731.1.v1.1">
    <property type="protein sequence ID" value="Kaladp0008s0731.1.v1.1"/>
    <property type="gene ID" value="Kaladp0008s0731.v1.1"/>
</dbReference>
<feature type="compositionally biased region" description="Polar residues" evidence="5">
    <location>
        <begin position="698"/>
        <end position="707"/>
    </location>
</feature>
<protein>
    <recommendedName>
        <fullName evidence="6">C3H1-type domain-containing protein</fullName>
    </recommendedName>
</protein>
<feature type="compositionally biased region" description="Basic and acidic residues" evidence="5">
    <location>
        <begin position="716"/>
        <end position="739"/>
    </location>
</feature>
<organism evidence="7 8">
    <name type="scientific">Kalanchoe fedtschenkoi</name>
    <name type="common">Lavender scallops</name>
    <name type="synonym">South American air plant</name>
    <dbReference type="NCBI Taxonomy" id="63787"/>
    <lineage>
        <taxon>Eukaryota</taxon>
        <taxon>Viridiplantae</taxon>
        <taxon>Streptophyta</taxon>
        <taxon>Embryophyta</taxon>
        <taxon>Tracheophyta</taxon>
        <taxon>Spermatophyta</taxon>
        <taxon>Magnoliopsida</taxon>
        <taxon>eudicotyledons</taxon>
        <taxon>Gunneridae</taxon>
        <taxon>Pentapetalae</taxon>
        <taxon>Saxifragales</taxon>
        <taxon>Crassulaceae</taxon>
        <taxon>Kalanchoe</taxon>
    </lineage>
</organism>
<name>A0A7N0RDF2_KALFE</name>
<reference evidence="7" key="1">
    <citation type="submission" date="2021-01" db="UniProtKB">
        <authorList>
            <consortium name="EnsemblPlants"/>
        </authorList>
    </citation>
    <scope>IDENTIFICATION</scope>
</reference>
<dbReference type="InterPro" id="IPR052650">
    <property type="entry name" value="Zinc_finger_CCCH"/>
</dbReference>
<evidence type="ECO:0000259" key="6">
    <source>
        <dbReference type="PROSITE" id="PS50103"/>
    </source>
</evidence>
<feature type="region of interest" description="Disordered" evidence="5">
    <location>
        <begin position="149"/>
        <end position="210"/>
    </location>
</feature>
<feature type="compositionally biased region" description="Acidic residues" evidence="5">
    <location>
        <begin position="164"/>
        <end position="189"/>
    </location>
</feature>
<feature type="region of interest" description="Disordered" evidence="5">
    <location>
        <begin position="499"/>
        <end position="527"/>
    </location>
</feature>
<keyword evidence="8" id="KW-1185">Reference proteome</keyword>
<evidence type="ECO:0000256" key="4">
    <source>
        <dbReference type="PROSITE-ProRule" id="PRU00723"/>
    </source>
</evidence>
<feature type="region of interest" description="Disordered" evidence="5">
    <location>
        <begin position="1"/>
        <end position="45"/>
    </location>
</feature>
<keyword evidence="2 4" id="KW-0863">Zinc-finger</keyword>
<dbReference type="PROSITE" id="PS50103">
    <property type="entry name" value="ZF_C3H1"/>
    <property type="match status" value="1"/>
</dbReference>
<dbReference type="InterPro" id="IPR000571">
    <property type="entry name" value="Znf_CCCH"/>
</dbReference>
<dbReference type="SUPFAM" id="SSF90229">
    <property type="entry name" value="CCCH zinc finger"/>
    <property type="match status" value="1"/>
</dbReference>
<dbReference type="Gene3D" id="4.10.1000.10">
    <property type="entry name" value="Zinc finger, CCCH-type"/>
    <property type="match status" value="1"/>
</dbReference>
<sequence>MSFDAFSNDGDDLTRSNSHPFGDDHNGGSYTGYDPRQASQRYDGAFGDGIVDEDYVAVGGGDQTPFGFDAGVTVEHETVDDGGEIYGFGSGSANPSYGQFESVPVSNGNGQAYDLGEDDPVLPPPSEMQEEGYALREWRRLNANGLTEKERIEKEMRSGKRVEEEEDTEEDPEEEEFEEDPEEEEEFADDAPVTDVYPLSSETKDAETLTPLSTIGTEMAMYENSGLVITQEGGVEDMELDSEENIVHGSDVDGTVVDSVPVPVPKNIAVNTHQEVSFTPDTDALSNMTVVAESLNSSTAQRGETTLNHELKVEDGGKYMNLDLKDHAVPKASRMVATSRNKRSSSFSTQLMDTNKRPAIICDYYAKGWCIKGNSCRFLHVKEDKNYTNKQPERGLASANGEKHVGEGAGYDTKSIYQEPHAESHTRQLHVEFNYSSHEPRFLHFVKPEFSRGLVASSSAFVGRFGPSSNVTESIDYRGNQHLFNDPLQSIADRYIKQHLPPPSTTGKFSSRQISTADGSSNSAISLSSNPFDGQKILSGGMDFNASSVSLGSRPLRDLSNSIELTLKVEMYKWEPSRPFRPSYYISIPHMSSPGSMYDPLRDGIEQASLGVGSFKAELIHYPSHQRYPDFASEGIHFDMDKYNGAVLDKNGHSHVTGLQVAEAEVAESSVADQCNRGIAHEGDNMSGTSRRKEISETNKTNTSSAGKKNKRNKEKIHQSKQVDADRGFDEAEQREPKTSKQFRAALVEFIKELLKPAWRDGNLSKDAHNLVVKKAVEKVLSSLHSHQVPSTPELVQQYLSSSKAKITKLVEAYVQKHNKT</sequence>
<feature type="compositionally biased region" description="Polar residues" evidence="5">
    <location>
        <begin position="505"/>
        <end position="519"/>
    </location>
</feature>
<evidence type="ECO:0000313" key="8">
    <source>
        <dbReference type="Proteomes" id="UP000594263"/>
    </source>
</evidence>
<dbReference type="GO" id="GO:0008270">
    <property type="term" value="F:zinc ion binding"/>
    <property type="evidence" value="ECO:0007669"/>
    <property type="project" value="UniProtKB-KW"/>
</dbReference>
<evidence type="ECO:0000256" key="5">
    <source>
        <dbReference type="SAM" id="MobiDB-lite"/>
    </source>
</evidence>
<dbReference type="Proteomes" id="UP000594263">
    <property type="component" value="Unplaced"/>
</dbReference>
<evidence type="ECO:0000256" key="1">
    <source>
        <dbReference type="ARBA" id="ARBA00022723"/>
    </source>
</evidence>
<feature type="domain" description="C3H1-type" evidence="6">
    <location>
        <begin position="356"/>
        <end position="383"/>
    </location>
</feature>
<feature type="region of interest" description="Disordered" evidence="5">
    <location>
        <begin position="674"/>
        <end position="740"/>
    </location>
</feature>
<dbReference type="PANTHER" id="PTHR36886">
    <property type="entry name" value="PROTEIN FRIGIDA-ESSENTIAL 1"/>
    <property type="match status" value="1"/>
</dbReference>
<dbReference type="EnsemblPlants" id="Kaladp0008s0731.1.v1.1">
    <property type="protein sequence ID" value="Kaladp0008s0731.1.v1.1"/>
    <property type="gene ID" value="Kaladp0008s0731.v1.1"/>
</dbReference>
<accession>A0A7N0RDF2</accession>